<dbReference type="CAZy" id="GH73">
    <property type="family name" value="Glycoside Hydrolase Family 73"/>
</dbReference>
<dbReference type="Pfam" id="PF01832">
    <property type="entry name" value="Glucosaminidase"/>
    <property type="match status" value="1"/>
</dbReference>
<feature type="domain" description="SH3b" evidence="2">
    <location>
        <begin position="518"/>
        <end position="589"/>
    </location>
</feature>
<evidence type="ECO:0000313" key="4">
    <source>
        <dbReference type="Proteomes" id="UP000000716"/>
    </source>
</evidence>
<dbReference type="Gene3D" id="1.10.530.10">
    <property type="match status" value="1"/>
</dbReference>
<dbReference type="PROSITE" id="PS51781">
    <property type="entry name" value="SH3B"/>
    <property type="match status" value="4"/>
</dbReference>
<dbReference type="KEGG" id="eat:EAT1b_2320"/>
<dbReference type="RefSeq" id="WP_015880801.1">
    <property type="nucleotide sequence ID" value="NC_012673.1"/>
</dbReference>
<feature type="domain" description="SH3b" evidence="2">
    <location>
        <begin position="31"/>
        <end position="93"/>
    </location>
</feature>
<feature type="signal peptide" evidence="1">
    <location>
        <begin position="1"/>
        <end position="29"/>
    </location>
</feature>
<sequence>MKSTLSRLGVATIVSGTILSTLAPLQSYAATSEGTVNTPILNVRSDSSTSSSIVGKLTEGTTVDVYAVNDEWAQINFEGQKRYVSSTYLTIGSSMSTASTSSASLYVAEMNVNLRSSMSTSASIETVIPKGSLVTHVSTHGATGSWYKVQFGTYTGYVAARYFTETSPTFYASTTAVLYDKTGTGASKIATIPEGAKVTYLESLGTTGSWYKIEYGSLVGYAPARNFTPTPLAPEAVTTYYAVKNVALYNGTGTGASKIATIPLGAEVKRVYVNGLSSSWYKVQYGDTVGYAAARNFSTSKPEAVVKTTYYAVRDLVLYESSASGAARLRTIQEGTKVVQVSDANLSDSWFKIEYDGVTGFAAARHFSTKAPEEVTITPYFAIRNVAMYSSSAAGATKVATIPFGAKVEQLSQSGLSSSWFKIRYDGKTGYAGSSHFSLKDPEVVVKTDYYTTRDVVLYNRSDAEKVKIAIIPFGTKVQQVSEPGLTERFFKIEYGPIIGYATADYFSKTAPSDEQYEEERQVRIYVDGNEPLNVRSTPDSSSTTNKVGTLSTGTIVNIKPIVGSKWALLTSGTYSGNYIHTDYVVPVTTTPPATGITKKVSYTSYPMTARQMADRQVAQFAQTDAHRYDEAYLPRAWVSVNGSTGKIVKSEMTVVSGLGTALKMTASSSSSSLVTIPYGASIQYVDRYTSGSTVWYKVKYGTMTGYVTPSSVVGTANILSRPILTSHAYGQINTGETVTITGQSGTYYTISYKRPAGHNIRVFDNTWRRASVDDLLPYVDPSQIDANSRSFYQFLDLSKSAGTTATTLNKVLTSKGTLSGQGQAFVDAASMYGVNEVYLLSHAILETGHGTSLLATGVPVDKDGNALINSSGNRIYPERPVAATVYNMYGIQATDSNPLGNGAKYAFQQKWFSPKEAIIGGAYWIGASYINHPTYKQNTLYKMRFNPSSPGTHQYATDIGWAAKQTTSIYNIYQSLDAYTLNFDVPKYQ</sequence>
<dbReference type="InterPro" id="IPR052354">
    <property type="entry name" value="Cell_Wall_Dynamics_Protein"/>
</dbReference>
<dbReference type="InterPro" id="IPR003646">
    <property type="entry name" value="SH3-like_bac-type"/>
</dbReference>
<dbReference type="HOGENOM" id="CLU_301636_0_0_9"/>
<dbReference type="AlphaFoldDB" id="C4L2W8"/>
<dbReference type="Pfam" id="PF08239">
    <property type="entry name" value="SH3_3"/>
    <property type="match status" value="4"/>
</dbReference>
<dbReference type="eggNOG" id="COG4193">
    <property type="taxonomic scope" value="Bacteria"/>
</dbReference>
<accession>C4L2W8</accession>
<name>C4L2W8_EXISA</name>
<feature type="domain" description="SH3b" evidence="2">
    <location>
        <begin position="102"/>
        <end position="167"/>
    </location>
</feature>
<dbReference type="EMBL" id="CP001615">
    <property type="protein sequence ID" value="ACQ71242.1"/>
    <property type="molecule type" value="Genomic_DNA"/>
</dbReference>
<dbReference type="PANTHER" id="PTHR34408">
    <property type="entry name" value="FAMILY PROTEIN, PUTATIVE-RELATED"/>
    <property type="match status" value="1"/>
</dbReference>
<reference evidence="3 4" key="1">
    <citation type="journal article" date="2011" name="J. Bacteriol.">
        <title>Complete genome sequence of the Thermophilic Bacterium Exiguobacterium sp. AT1b.</title>
        <authorList>
            <person name="Vishnivetskaya T.A."/>
            <person name="Lucas S."/>
            <person name="Copeland A."/>
            <person name="Lapidus A."/>
            <person name="Glavina Del Rio T."/>
            <person name="Dalin E."/>
            <person name="Tice H."/>
            <person name="Bruce D.C."/>
            <person name="Goodwin L.A."/>
            <person name="Pitluck S."/>
            <person name="Saunders E."/>
            <person name="Brettin T."/>
            <person name="Detter C."/>
            <person name="Han C."/>
            <person name="Larimer F."/>
            <person name="Land M.L."/>
            <person name="Hauser L.J."/>
            <person name="Kyrpides N.C."/>
            <person name="Ovchinnikova G."/>
            <person name="Kathariou S."/>
            <person name="Ramaley R.F."/>
            <person name="Rodrigues D.F."/>
            <person name="Hendrix C."/>
            <person name="Richardson P."/>
            <person name="Tiedje J.M."/>
        </authorList>
    </citation>
    <scope>NUCLEOTIDE SEQUENCE [LARGE SCALE GENOMIC DNA]</scope>
    <source>
        <strain evidence="4">ATCC BAA-1283 / AT1b</strain>
    </source>
</reference>
<evidence type="ECO:0000256" key="1">
    <source>
        <dbReference type="SAM" id="SignalP"/>
    </source>
</evidence>
<feature type="chain" id="PRO_5002938879" evidence="1">
    <location>
        <begin position="30"/>
        <end position="990"/>
    </location>
</feature>
<dbReference type="eggNOG" id="COG4991">
    <property type="taxonomic scope" value="Bacteria"/>
</dbReference>
<proteinExistence type="predicted"/>
<protein>
    <submittedName>
        <fullName evidence="3">Mannosyl-glycoprotein endo-beta-N-acetylglucosaminidase</fullName>
        <ecNumber evidence="3">3.2.1.96</ecNumber>
    </submittedName>
</protein>
<dbReference type="EC" id="3.2.1.96" evidence="3"/>
<dbReference type="InterPro" id="IPR002901">
    <property type="entry name" value="MGlyc_endo_b_GlcNAc-like_dom"/>
</dbReference>
<organism evidence="3 4">
    <name type="scientific">Exiguobacterium sp. (strain ATCC BAA-1283 / AT1b)</name>
    <dbReference type="NCBI Taxonomy" id="360911"/>
    <lineage>
        <taxon>Bacteria</taxon>
        <taxon>Bacillati</taxon>
        <taxon>Bacillota</taxon>
        <taxon>Bacilli</taxon>
        <taxon>Bacillales</taxon>
        <taxon>Bacillales Family XII. Incertae Sedis</taxon>
        <taxon>Exiguobacterium</taxon>
    </lineage>
</organism>
<dbReference type="GO" id="GO:0004040">
    <property type="term" value="F:amidase activity"/>
    <property type="evidence" value="ECO:0007669"/>
    <property type="project" value="InterPro"/>
</dbReference>
<dbReference type="STRING" id="360911.EAT1b_2320"/>
<evidence type="ECO:0000313" key="3">
    <source>
        <dbReference type="EMBL" id="ACQ71242.1"/>
    </source>
</evidence>
<keyword evidence="3" id="KW-0378">Hydrolase</keyword>
<dbReference type="OrthoDB" id="9816557at2"/>
<dbReference type="Proteomes" id="UP000000716">
    <property type="component" value="Chromosome"/>
</dbReference>
<keyword evidence="4" id="KW-1185">Reference proteome</keyword>
<dbReference type="SMART" id="SM00047">
    <property type="entry name" value="LYZ2"/>
    <property type="match status" value="1"/>
</dbReference>
<evidence type="ECO:0000259" key="2">
    <source>
        <dbReference type="PROSITE" id="PS51781"/>
    </source>
</evidence>
<feature type="domain" description="SH3b" evidence="2">
    <location>
        <begin position="651"/>
        <end position="717"/>
    </location>
</feature>
<keyword evidence="1" id="KW-0732">Signal</keyword>
<dbReference type="SMART" id="SM00287">
    <property type="entry name" value="SH3b"/>
    <property type="match status" value="7"/>
</dbReference>
<gene>
    <name evidence="3" type="ordered locus">EAT1b_2320</name>
</gene>
<keyword evidence="3" id="KW-0326">Glycosidase</keyword>
<dbReference type="Gene3D" id="2.30.30.40">
    <property type="entry name" value="SH3 Domains"/>
    <property type="match status" value="5"/>
</dbReference>
<dbReference type="GO" id="GO:0033925">
    <property type="term" value="F:mannosyl-glycoprotein endo-beta-N-acetylglucosaminidase activity"/>
    <property type="evidence" value="ECO:0007669"/>
    <property type="project" value="UniProtKB-EC"/>
</dbReference>
<dbReference type="PANTHER" id="PTHR34408:SF1">
    <property type="entry name" value="GLYCOSYL HYDROLASE FAMILY 19 DOMAIN-CONTAINING PROTEIN HI_1415"/>
    <property type="match status" value="1"/>
</dbReference>